<name>A0A9D4Z847_ADICA</name>
<evidence type="ECO:0008006" key="4">
    <source>
        <dbReference type="Google" id="ProtNLM"/>
    </source>
</evidence>
<sequence length="161" mass="18483">MAAVASTCSLPFREPTPFPGKVASSDRTQRCSFTTTFAHDARQGSDSDPSSSSSTSSSVIQHFLKRDYKWGFVSDIESVSIPKGLSKDTIRLISAKKREPPWLLEFRLHAYKQWLKMKEPRWSDNEYPTIDFQDYCYYSEPKQKEKNKSLDEVDPALLEVF</sequence>
<dbReference type="EMBL" id="JABFUD020000020">
    <property type="protein sequence ID" value="KAI5064420.1"/>
    <property type="molecule type" value="Genomic_DNA"/>
</dbReference>
<dbReference type="GO" id="GO:0016226">
    <property type="term" value="P:iron-sulfur cluster assembly"/>
    <property type="evidence" value="ECO:0007669"/>
    <property type="project" value="InterPro"/>
</dbReference>
<evidence type="ECO:0000313" key="3">
    <source>
        <dbReference type="Proteomes" id="UP000886520"/>
    </source>
</evidence>
<dbReference type="AlphaFoldDB" id="A0A9D4Z847"/>
<dbReference type="InterPro" id="IPR055346">
    <property type="entry name" value="Fe-S_cluster_assembly_SufBD"/>
</dbReference>
<proteinExistence type="predicted"/>
<reference evidence="2" key="1">
    <citation type="submission" date="2021-01" db="EMBL/GenBank/DDBJ databases">
        <title>Adiantum capillus-veneris genome.</title>
        <authorList>
            <person name="Fang Y."/>
            <person name="Liao Q."/>
        </authorList>
    </citation>
    <scope>NUCLEOTIDE SEQUENCE</scope>
    <source>
        <strain evidence="2">H3</strain>
        <tissue evidence="2">Leaf</tissue>
    </source>
</reference>
<evidence type="ECO:0000313" key="2">
    <source>
        <dbReference type="EMBL" id="KAI5064420.1"/>
    </source>
</evidence>
<dbReference type="PANTHER" id="PTHR30508:SF1">
    <property type="entry name" value="UPF0051 PROTEIN ABCI8, CHLOROPLASTIC-RELATED"/>
    <property type="match status" value="1"/>
</dbReference>
<organism evidence="2 3">
    <name type="scientific">Adiantum capillus-veneris</name>
    <name type="common">Maidenhair fern</name>
    <dbReference type="NCBI Taxonomy" id="13818"/>
    <lineage>
        <taxon>Eukaryota</taxon>
        <taxon>Viridiplantae</taxon>
        <taxon>Streptophyta</taxon>
        <taxon>Embryophyta</taxon>
        <taxon>Tracheophyta</taxon>
        <taxon>Polypodiopsida</taxon>
        <taxon>Polypodiidae</taxon>
        <taxon>Polypodiales</taxon>
        <taxon>Pteridineae</taxon>
        <taxon>Pteridaceae</taxon>
        <taxon>Vittarioideae</taxon>
        <taxon>Adiantum</taxon>
    </lineage>
</organism>
<protein>
    <recommendedName>
        <fullName evidence="4">Fe-S cluster assembly protein SufB</fullName>
    </recommendedName>
</protein>
<keyword evidence="3" id="KW-1185">Reference proteome</keyword>
<feature type="region of interest" description="Disordered" evidence="1">
    <location>
        <begin position="1"/>
        <end position="25"/>
    </location>
</feature>
<dbReference type="OrthoDB" id="446132at2759"/>
<dbReference type="SUPFAM" id="SSF101960">
    <property type="entry name" value="Stabilizer of iron transporter SufD"/>
    <property type="match status" value="1"/>
</dbReference>
<dbReference type="InterPro" id="IPR037284">
    <property type="entry name" value="SUF_FeS_clus_asmbl_SufBD_sf"/>
</dbReference>
<evidence type="ECO:0000256" key="1">
    <source>
        <dbReference type="SAM" id="MobiDB-lite"/>
    </source>
</evidence>
<dbReference type="Proteomes" id="UP000886520">
    <property type="component" value="Chromosome 20"/>
</dbReference>
<dbReference type="PANTHER" id="PTHR30508">
    <property type="entry name" value="FES CLUSTER ASSEMBLY PROTEIN SUF"/>
    <property type="match status" value="1"/>
</dbReference>
<comment type="caution">
    <text evidence="2">The sequence shown here is derived from an EMBL/GenBank/DDBJ whole genome shotgun (WGS) entry which is preliminary data.</text>
</comment>
<gene>
    <name evidence="2" type="ORF">GOP47_0021090</name>
</gene>
<accession>A0A9D4Z847</accession>